<comment type="subcellular location">
    <subcellularLocation>
        <location evidence="1 11">Cell outer membrane</location>
        <topology evidence="1 11">Multi-pass membrane protein</topology>
    </subcellularLocation>
</comment>
<evidence type="ECO:0000256" key="9">
    <source>
        <dbReference type="ARBA" id="ARBA00023170"/>
    </source>
</evidence>
<evidence type="ECO:0000256" key="8">
    <source>
        <dbReference type="ARBA" id="ARBA00023136"/>
    </source>
</evidence>
<dbReference type="AlphaFoldDB" id="A0A7Y0L8Q0"/>
<evidence type="ECO:0000256" key="13">
    <source>
        <dbReference type="SAM" id="SignalP"/>
    </source>
</evidence>
<evidence type="ECO:0000256" key="11">
    <source>
        <dbReference type="PROSITE-ProRule" id="PRU01360"/>
    </source>
</evidence>
<accession>A0A7Y0L8Q0</accession>
<keyword evidence="3 11" id="KW-0813">Transport</keyword>
<dbReference type="GO" id="GO:0015344">
    <property type="term" value="F:siderophore uptake transmembrane transporter activity"/>
    <property type="evidence" value="ECO:0007669"/>
    <property type="project" value="TreeGrafter"/>
</dbReference>
<evidence type="ECO:0000256" key="12">
    <source>
        <dbReference type="RuleBase" id="RU003357"/>
    </source>
</evidence>
<feature type="signal peptide" evidence="13">
    <location>
        <begin position="1"/>
        <end position="19"/>
    </location>
</feature>
<dbReference type="InterPro" id="IPR037066">
    <property type="entry name" value="Plug_dom_sf"/>
</dbReference>
<dbReference type="EMBL" id="JABBXH010000001">
    <property type="protein sequence ID" value="NMP30013.1"/>
    <property type="molecule type" value="Genomic_DNA"/>
</dbReference>
<evidence type="ECO:0000256" key="4">
    <source>
        <dbReference type="ARBA" id="ARBA00022452"/>
    </source>
</evidence>
<dbReference type="PANTHER" id="PTHR30069:SF29">
    <property type="entry name" value="HEMOGLOBIN AND HEMOGLOBIN-HAPTOGLOBIN-BINDING PROTEIN 1-RELATED"/>
    <property type="match status" value="1"/>
</dbReference>
<dbReference type="PROSITE" id="PS52016">
    <property type="entry name" value="TONB_DEPENDENT_REC_3"/>
    <property type="match status" value="1"/>
</dbReference>
<dbReference type="SUPFAM" id="SSF56935">
    <property type="entry name" value="Porins"/>
    <property type="match status" value="1"/>
</dbReference>
<organism evidence="16 17">
    <name type="scientific">Thalassotalea algicola</name>
    <dbReference type="NCBI Taxonomy" id="2716224"/>
    <lineage>
        <taxon>Bacteria</taxon>
        <taxon>Pseudomonadati</taxon>
        <taxon>Pseudomonadota</taxon>
        <taxon>Gammaproteobacteria</taxon>
        <taxon>Alteromonadales</taxon>
        <taxon>Colwelliaceae</taxon>
        <taxon>Thalassotalea</taxon>
    </lineage>
</organism>
<keyword evidence="5 11" id="KW-0812">Transmembrane</keyword>
<evidence type="ECO:0000256" key="1">
    <source>
        <dbReference type="ARBA" id="ARBA00004571"/>
    </source>
</evidence>
<feature type="chain" id="PRO_5030762419" evidence="13">
    <location>
        <begin position="20"/>
        <end position="625"/>
    </location>
</feature>
<feature type="domain" description="TonB-dependent receptor-like beta-barrel" evidence="14">
    <location>
        <begin position="195"/>
        <end position="594"/>
    </location>
</feature>
<keyword evidence="6 13" id="KW-0732">Signal</keyword>
<proteinExistence type="inferred from homology"/>
<dbReference type="Pfam" id="PF00593">
    <property type="entry name" value="TonB_dep_Rec_b-barrel"/>
    <property type="match status" value="1"/>
</dbReference>
<dbReference type="GO" id="GO:0009279">
    <property type="term" value="C:cell outer membrane"/>
    <property type="evidence" value="ECO:0007669"/>
    <property type="project" value="UniProtKB-SubCell"/>
</dbReference>
<dbReference type="InterPro" id="IPR012910">
    <property type="entry name" value="Plug_dom"/>
</dbReference>
<keyword evidence="9 16" id="KW-0675">Receptor</keyword>
<keyword evidence="10 11" id="KW-0998">Cell outer membrane</keyword>
<dbReference type="InterPro" id="IPR039426">
    <property type="entry name" value="TonB-dep_rcpt-like"/>
</dbReference>
<evidence type="ECO:0000259" key="14">
    <source>
        <dbReference type="Pfam" id="PF00593"/>
    </source>
</evidence>
<feature type="domain" description="TonB-dependent receptor plug" evidence="15">
    <location>
        <begin position="42"/>
        <end position="141"/>
    </location>
</feature>
<dbReference type="InterPro" id="IPR000531">
    <property type="entry name" value="Beta-barrel_TonB"/>
</dbReference>
<dbReference type="Gene3D" id="2.170.130.10">
    <property type="entry name" value="TonB-dependent receptor, plug domain"/>
    <property type="match status" value="1"/>
</dbReference>
<evidence type="ECO:0000256" key="2">
    <source>
        <dbReference type="ARBA" id="ARBA00008143"/>
    </source>
</evidence>
<comment type="similarity">
    <text evidence="2">Belongs to the TonB-dependent receptor family. Hemoglobin/haptoglobin binding protein subfamily.</text>
</comment>
<keyword evidence="7 12" id="KW-0798">TonB box</keyword>
<dbReference type="Pfam" id="PF07715">
    <property type="entry name" value="Plug"/>
    <property type="match status" value="1"/>
</dbReference>
<evidence type="ECO:0000256" key="7">
    <source>
        <dbReference type="ARBA" id="ARBA00023077"/>
    </source>
</evidence>
<dbReference type="InterPro" id="IPR036942">
    <property type="entry name" value="Beta-barrel_TonB_sf"/>
</dbReference>
<evidence type="ECO:0000256" key="3">
    <source>
        <dbReference type="ARBA" id="ARBA00022448"/>
    </source>
</evidence>
<protein>
    <submittedName>
        <fullName evidence="16">TonB-dependent receptor</fullName>
    </submittedName>
</protein>
<evidence type="ECO:0000256" key="6">
    <source>
        <dbReference type="ARBA" id="ARBA00022729"/>
    </source>
</evidence>
<evidence type="ECO:0000259" key="15">
    <source>
        <dbReference type="Pfam" id="PF07715"/>
    </source>
</evidence>
<dbReference type="RefSeq" id="WP_169073365.1">
    <property type="nucleotide sequence ID" value="NZ_JABBXH010000001.1"/>
</dbReference>
<dbReference type="Proteomes" id="UP000568664">
    <property type="component" value="Unassembled WGS sequence"/>
</dbReference>
<evidence type="ECO:0000256" key="5">
    <source>
        <dbReference type="ARBA" id="ARBA00022692"/>
    </source>
</evidence>
<evidence type="ECO:0000313" key="16">
    <source>
        <dbReference type="EMBL" id="NMP30013.1"/>
    </source>
</evidence>
<reference evidence="16 17" key="1">
    <citation type="submission" date="2020-04" db="EMBL/GenBank/DDBJ databases">
        <title>Thalassotalea sp. M1531, isolated from the surface of marine red alga.</title>
        <authorList>
            <person name="Pang L."/>
            <person name="Lu D.-C."/>
        </authorList>
    </citation>
    <scope>NUCLEOTIDE SEQUENCE [LARGE SCALE GENOMIC DNA]</scope>
    <source>
        <strain evidence="16 17">M1531</strain>
    </source>
</reference>
<evidence type="ECO:0000313" key="17">
    <source>
        <dbReference type="Proteomes" id="UP000568664"/>
    </source>
</evidence>
<dbReference type="GO" id="GO:0044718">
    <property type="term" value="P:siderophore transmembrane transport"/>
    <property type="evidence" value="ECO:0007669"/>
    <property type="project" value="TreeGrafter"/>
</dbReference>
<dbReference type="Gene3D" id="2.40.170.20">
    <property type="entry name" value="TonB-dependent receptor, beta-barrel domain"/>
    <property type="match status" value="1"/>
</dbReference>
<keyword evidence="17" id="KW-1185">Reference proteome</keyword>
<dbReference type="PANTHER" id="PTHR30069">
    <property type="entry name" value="TONB-DEPENDENT OUTER MEMBRANE RECEPTOR"/>
    <property type="match status" value="1"/>
</dbReference>
<gene>
    <name evidence="16" type="ORF">HII17_00440</name>
</gene>
<keyword evidence="8 11" id="KW-0472">Membrane</keyword>
<comment type="caution">
    <text evidence="16">The sequence shown here is derived from an EMBL/GenBank/DDBJ whole genome shotgun (WGS) entry which is preliminary data.</text>
</comment>
<keyword evidence="4 11" id="KW-1134">Transmembrane beta strand</keyword>
<evidence type="ECO:0000256" key="10">
    <source>
        <dbReference type="ARBA" id="ARBA00023237"/>
    </source>
</evidence>
<sequence>MTSKITALVAWLICLPLLANEQFEVIEVRAKSNQLLSNKLLVNNIDSEDIANATTIKPTMADYMAQHPSISLVGQGGLLQSYSIRGFSRARIRTEVEGVPIITDRRAGNSASFINPFFIDRVDIQTGPASTLYGSEAMGGVINLVASDFDNKQITYSLQTNDQRQNIAGLYGNEYWQYGLAYQKANNAESSNGKTLNTAFEQISGLFKYRQQYQSYLVESSWLPTLGNNIGKSSSLYPDEQVVNYPEDNHSLFQLSVTHQQDWFLKLYHHYQNWDTDTLRIKSGRNLTAYQGHTLGGLVLWKFPLITEDSRIGLDWTSRRGVSISEEEQAFNGSINYATQLVDGQQDNLALYSDWYWQIKSLQLSAGVRYDYIHQTEFINNQSKIDNNVSANFSIAMPIDSHSLQLEFASGFRFPTLSELFFSGETPRGTTIGNVDLLPERSLGAQLSGRLSLSSNLSASFATYYYQLDDYIERYHIADNVRSYRNLAQADLYGAELEVNWQVNDSLQLDFSAQRQFGENNDDENLSDIMPAKVSWSTHWYWQDHTLENDFIWALNQEHIGTGEVKRDSYFLWNFSFSSKLSPEISLAVYGENLTDEIAYATADEDAPQIIGRTIGMKFVWQPSD</sequence>
<name>A0A7Y0L8Q0_9GAMM</name>